<organism evidence="2 3">
    <name type="scientific">Pagothenia borchgrevinki</name>
    <name type="common">Bald rockcod</name>
    <name type="synonym">Trematomus borchgrevinki</name>
    <dbReference type="NCBI Taxonomy" id="8213"/>
    <lineage>
        <taxon>Eukaryota</taxon>
        <taxon>Metazoa</taxon>
        <taxon>Chordata</taxon>
        <taxon>Craniata</taxon>
        <taxon>Vertebrata</taxon>
        <taxon>Euteleostomi</taxon>
        <taxon>Actinopterygii</taxon>
        <taxon>Neopterygii</taxon>
        <taxon>Teleostei</taxon>
        <taxon>Neoteleostei</taxon>
        <taxon>Acanthomorphata</taxon>
        <taxon>Eupercaria</taxon>
        <taxon>Perciformes</taxon>
        <taxon>Notothenioidei</taxon>
        <taxon>Nototheniidae</taxon>
        <taxon>Pagothenia</taxon>
    </lineage>
</organism>
<feature type="region of interest" description="Disordered" evidence="1">
    <location>
        <begin position="77"/>
        <end position="112"/>
    </location>
</feature>
<feature type="region of interest" description="Disordered" evidence="1">
    <location>
        <begin position="1"/>
        <end position="40"/>
    </location>
</feature>
<evidence type="ECO:0000313" key="2">
    <source>
        <dbReference type="EMBL" id="KAL3041508.1"/>
    </source>
</evidence>
<dbReference type="Proteomes" id="UP001619887">
    <property type="component" value="Unassembled WGS sequence"/>
</dbReference>
<reference evidence="2 3" key="2">
    <citation type="journal article" date="2024" name="G3 (Bethesda)">
        <title>The genome of the cryopelagic Antarctic bald notothen, Trematomus borchgrevinki.</title>
        <authorList>
            <person name="Rayamajhi N."/>
            <person name="Rivera-Colon A.G."/>
            <person name="Minhas B.F."/>
            <person name="Cheng C.C."/>
            <person name="Catchen J.M."/>
        </authorList>
    </citation>
    <scope>NUCLEOTIDE SEQUENCE [LARGE SCALE GENOMIC DNA]</scope>
    <source>
        <strain evidence="2">AGRC-2024</strain>
    </source>
</reference>
<dbReference type="AlphaFoldDB" id="A0ABD2FKR6"/>
<sequence>MPSDLEMKRTLMQKHIGQPGTKSRDNEMGGVGSGKFGPNVQSCKQSESLATVGNNGGVAIMVQPQAGKHVTVATLAGTRWRRPAGSGTGTITGERVQADTRVSRSRPDSGGL</sequence>
<gene>
    <name evidence="2" type="ORF">OYC64_019654</name>
</gene>
<evidence type="ECO:0000256" key="1">
    <source>
        <dbReference type="SAM" id="MobiDB-lite"/>
    </source>
</evidence>
<reference evidence="2 3" key="1">
    <citation type="journal article" date="2022" name="G3 (Bethesda)">
        <title>Evaluating Illumina-, Nanopore-, and PacBio-based genome assembly strategies with the bald notothen, Trematomus borchgrevinki.</title>
        <authorList>
            <person name="Rayamajhi N."/>
            <person name="Cheng C.C."/>
            <person name="Catchen J.M."/>
        </authorList>
    </citation>
    <scope>NUCLEOTIDE SEQUENCE [LARGE SCALE GENOMIC DNA]</scope>
    <source>
        <strain evidence="2">AGRC-2024</strain>
    </source>
</reference>
<name>A0ABD2FKR6_PAGBO</name>
<feature type="compositionally biased region" description="Basic and acidic residues" evidence="1">
    <location>
        <begin position="96"/>
        <end position="112"/>
    </location>
</feature>
<proteinExistence type="predicted"/>
<dbReference type="EMBL" id="JBIYXZ010002089">
    <property type="protein sequence ID" value="KAL3041508.1"/>
    <property type="molecule type" value="Genomic_DNA"/>
</dbReference>
<protein>
    <submittedName>
        <fullName evidence="2">Uncharacterized protein</fullName>
    </submittedName>
</protein>
<accession>A0ABD2FKR6</accession>
<comment type="caution">
    <text evidence="2">The sequence shown here is derived from an EMBL/GenBank/DDBJ whole genome shotgun (WGS) entry which is preliminary data.</text>
</comment>
<evidence type="ECO:0000313" key="3">
    <source>
        <dbReference type="Proteomes" id="UP001619887"/>
    </source>
</evidence>
<keyword evidence="3" id="KW-1185">Reference proteome</keyword>